<gene>
    <name evidence="2" type="ordered locus">Os09g0566075</name>
    <name evidence="2" type="ORF">OSNPB_090566075</name>
</gene>
<dbReference type="EMBL" id="AP014965">
    <property type="protein sequence ID" value="BAT09459.1"/>
    <property type="molecule type" value="Genomic_DNA"/>
</dbReference>
<feature type="compositionally biased region" description="Gly residues" evidence="1">
    <location>
        <begin position="353"/>
        <end position="368"/>
    </location>
</feature>
<feature type="non-terminal residue" evidence="2">
    <location>
        <position position="1"/>
    </location>
</feature>
<reference evidence="2 3" key="2">
    <citation type="journal article" date="2013" name="Plant Cell Physiol.">
        <title>Rice Annotation Project Database (RAP-DB): an integrative and interactive database for rice genomics.</title>
        <authorList>
            <person name="Sakai H."/>
            <person name="Lee S.S."/>
            <person name="Tanaka T."/>
            <person name="Numa H."/>
            <person name="Kim J."/>
            <person name="Kawahara Y."/>
            <person name="Wakimoto H."/>
            <person name="Yang C.C."/>
            <person name="Iwamoto M."/>
            <person name="Abe T."/>
            <person name="Yamada Y."/>
            <person name="Muto A."/>
            <person name="Inokuchi H."/>
            <person name="Ikemura T."/>
            <person name="Matsumoto T."/>
            <person name="Sasaki T."/>
            <person name="Itoh T."/>
        </authorList>
    </citation>
    <scope>NUCLEOTIDE SEQUENCE [LARGE SCALE GENOMIC DNA]</scope>
    <source>
        <strain evidence="3">cv. Nipponbare</strain>
    </source>
</reference>
<reference evidence="3" key="1">
    <citation type="journal article" date="2005" name="Nature">
        <title>The map-based sequence of the rice genome.</title>
        <authorList>
            <consortium name="International rice genome sequencing project (IRGSP)"/>
            <person name="Matsumoto T."/>
            <person name="Wu J."/>
            <person name="Kanamori H."/>
            <person name="Katayose Y."/>
            <person name="Fujisawa M."/>
            <person name="Namiki N."/>
            <person name="Mizuno H."/>
            <person name="Yamamoto K."/>
            <person name="Antonio B.A."/>
            <person name="Baba T."/>
            <person name="Sakata K."/>
            <person name="Nagamura Y."/>
            <person name="Aoki H."/>
            <person name="Arikawa K."/>
            <person name="Arita K."/>
            <person name="Bito T."/>
            <person name="Chiden Y."/>
            <person name="Fujitsuka N."/>
            <person name="Fukunaka R."/>
            <person name="Hamada M."/>
            <person name="Harada C."/>
            <person name="Hayashi A."/>
            <person name="Hijishita S."/>
            <person name="Honda M."/>
            <person name="Hosokawa S."/>
            <person name="Ichikawa Y."/>
            <person name="Idonuma A."/>
            <person name="Iijima M."/>
            <person name="Ikeda M."/>
            <person name="Ikeno M."/>
            <person name="Ito K."/>
            <person name="Ito S."/>
            <person name="Ito T."/>
            <person name="Ito Y."/>
            <person name="Ito Y."/>
            <person name="Iwabuchi A."/>
            <person name="Kamiya K."/>
            <person name="Karasawa W."/>
            <person name="Kurita K."/>
            <person name="Katagiri S."/>
            <person name="Kikuta A."/>
            <person name="Kobayashi H."/>
            <person name="Kobayashi N."/>
            <person name="Machita K."/>
            <person name="Maehara T."/>
            <person name="Masukawa M."/>
            <person name="Mizubayashi T."/>
            <person name="Mukai Y."/>
            <person name="Nagasaki H."/>
            <person name="Nagata Y."/>
            <person name="Naito S."/>
            <person name="Nakashima M."/>
            <person name="Nakama Y."/>
            <person name="Nakamichi Y."/>
            <person name="Nakamura M."/>
            <person name="Meguro A."/>
            <person name="Negishi M."/>
            <person name="Ohta I."/>
            <person name="Ohta T."/>
            <person name="Okamoto M."/>
            <person name="Ono N."/>
            <person name="Saji S."/>
            <person name="Sakaguchi M."/>
            <person name="Sakai K."/>
            <person name="Shibata M."/>
            <person name="Shimokawa T."/>
            <person name="Song J."/>
            <person name="Takazaki Y."/>
            <person name="Terasawa K."/>
            <person name="Tsugane M."/>
            <person name="Tsuji K."/>
            <person name="Ueda S."/>
            <person name="Waki K."/>
            <person name="Yamagata H."/>
            <person name="Yamamoto M."/>
            <person name="Yamamoto S."/>
            <person name="Yamane H."/>
            <person name="Yoshiki S."/>
            <person name="Yoshihara R."/>
            <person name="Yukawa K."/>
            <person name="Zhong H."/>
            <person name="Yano M."/>
            <person name="Yuan Q."/>
            <person name="Ouyang S."/>
            <person name="Liu J."/>
            <person name="Jones K.M."/>
            <person name="Gansberger K."/>
            <person name="Moffat K."/>
            <person name="Hill J."/>
            <person name="Bera J."/>
            <person name="Fadrosh D."/>
            <person name="Jin S."/>
            <person name="Johri S."/>
            <person name="Kim M."/>
            <person name="Overton L."/>
            <person name="Reardon M."/>
            <person name="Tsitrin T."/>
            <person name="Vuong H."/>
            <person name="Weaver B."/>
            <person name="Ciecko A."/>
            <person name="Tallon L."/>
            <person name="Jackson J."/>
            <person name="Pai G."/>
            <person name="Aken S.V."/>
            <person name="Utterback T."/>
            <person name="Reidmuller S."/>
            <person name="Feldblyum T."/>
            <person name="Hsiao J."/>
            <person name="Zismann V."/>
            <person name="Iobst S."/>
            <person name="de Vazeille A.R."/>
            <person name="Buell C.R."/>
            <person name="Ying K."/>
            <person name="Li Y."/>
            <person name="Lu T."/>
            <person name="Huang Y."/>
            <person name="Zhao Q."/>
            <person name="Feng Q."/>
            <person name="Zhang L."/>
            <person name="Zhu J."/>
            <person name="Weng Q."/>
            <person name="Mu J."/>
            <person name="Lu Y."/>
            <person name="Fan D."/>
            <person name="Liu Y."/>
            <person name="Guan J."/>
            <person name="Zhang Y."/>
            <person name="Yu S."/>
            <person name="Liu X."/>
            <person name="Zhang Y."/>
            <person name="Hong G."/>
            <person name="Han B."/>
            <person name="Choisne N."/>
            <person name="Demange N."/>
            <person name="Orjeda G."/>
            <person name="Samain S."/>
            <person name="Cattolico L."/>
            <person name="Pelletier E."/>
            <person name="Couloux A."/>
            <person name="Segurens B."/>
            <person name="Wincker P."/>
            <person name="D'Hont A."/>
            <person name="Scarpelli C."/>
            <person name="Weissenbach J."/>
            <person name="Salanoubat M."/>
            <person name="Quetier F."/>
            <person name="Yu Y."/>
            <person name="Kim H.R."/>
            <person name="Rambo T."/>
            <person name="Currie J."/>
            <person name="Collura K."/>
            <person name="Luo M."/>
            <person name="Yang T."/>
            <person name="Ammiraju J.S.S."/>
            <person name="Engler F."/>
            <person name="Soderlund C."/>
            <person name="Wing R.A."/>
            <person name="Palmer L.E."/>
            <person name="de la Bastide M."/>
            <person name="Spiegel L."/>
            <person name="Nascimento L."/>
            <person name="Zutavern T."/>
            <person name="O'Shaughnessy A."/>
            <person name="Dike S."/>
            <person name="Dedhia N."/>
            <person name="Preston R."/>
            <person name="Balija V."/>
            <person name="McCombie W.R."/>
            <person name="Chow T."/>
            <person name="Chen H."/>
            <person name="Chung M."/>
            <person name="Chen C."/>
            <person name="Shaw J."/>
            <person name="Wu H."/>
            <person name="Hsiao K."/>
            <person name="Chao Y."/>
            <person name="Chu M."/>
            <person name="Cheng C."/>
            <person name="Hour A."/>
            <person name="Lee P."/>
            <person name="Lin S."/>
            <person name="Lin Y."/>
            <person name="Liou J."/>
            <person name="Liu S."/>
            <person name="Hsing Y."/>
            <person name="Raghuvanshi S."/>
            <person name="Mohanty A."/>
            <person name="Bharti A.K."/>
            <person name="Gaur A."/>
            <person name="Gupta V."/>
            <person name="Kumar D."/>
            <person name="Ravi V."/>
            <person name="Vij S."/>
            <person name="Kapur A."/>
            <person name="Khurana P."/>
            <person name="Khurana P."/>
            <person name="Khurana J.P."/>
            <person name="Tyagi A.K."/>
            <person name="Gaikwad K."/>
            <person name="Singh A."/>
            <person name="Dalal V."/>
            <person name="Srivastava S."/>
            <person name="Dixit A."/>
            <person name="Pal A.K."/>
            <person name="Ghazi I.A."/>
            <person name="Yadav M."/>
            <person name="Pandit A."/>
            <person name="Bhargava A."/>
            <person name="Sureshbabu K."/>
            <person name="Batra K."/>
            <person name="Sharma T.R."/>
            <person name="Mohapatra T."/>
            <person name="Singh N.K."/>
            <person name="Messing J."/>
            <person name="Nelson A.B."/>
            <person name="Fuks G."/>
            <person name="Kavchok S."/>
            <person name="Keizer G."/>
            <person name="Linton E."/>
            <person name="Llaca V."/>
            <person name="Song R."/>
            <person name="Tanyolac B."/>
            <person name="Young S."/>
            <person name="Ho-Il K."/>
            <person name="Hahn J.H."/>
            <person name="Sangsakoo G."/>
            <person name="Vanavichit A."/>
            <person name="de Mattos Luiz.A.T."/>
            <person name="Zimmer P.D."/>
            <person name="Malone G."/>
            <person name="Dellagostin O."/>
            <person name="de Oliveira A.C."/>
            <person name="Bevan M."/>
            <person name="Bancroft I."/>
            <person name="Minx P."/>
            <person name="Cordum H."/>
            <person name="Wilson R."/>
            <person name="Cheng Z."/>
            <person name="Jin W."/>
            <person name="Jiang J."/>
            <person name="Leong S.A."/>
            <person name="Iwama H."/>
            <person name="Gojobori T."/>
            <person name="Itoh T."/>
            <person name="Niimura Y."/>
            <person name="Fujii Y."/>
            <person name="Habara T."/>
            <person name="Sakai H."/>
            <person name="Sato Y."/>
            <person name="Wilson G."/>
            <person name="Kumar K."/>
            <person name="McCouch S."/>
            <person name="Juretic N."/>
            <person name="Hoen D."/>
            <person name="Wright S."/>
            <person name="Bruskiewich R."/>
            <person name="Bureau T."/>
            <person name="Miyao A."/>
            <person name="Hirochika H."/>
            <person name="Nishikawa T."/>
            <person name="Kadowaki K."/>
            <person name="Sugiura M."/>
            <person name="Burr B."/>
            <person name="Sasaki T."/>
        </authorList>
    </citation>
    <scope>NUCLEOTIDE SEQUENCE [LARGE SCALE GENOMIC DNA]</scope>
    <source>
        <strain evidence="3">cv. Nipponbare</strain>
    </source>
</reference>
<sequence length="405" mass="41340">PGRHVHGVAAEHPEEGGELLYLRQRVLRPDLRHGRLEVDVEHVLEVLGRAHVGVVDEPDGAVAVWAALDLGEADVPEREGRQHLEEHRRALPVVREHDARLEWPVRSRDDGLPRQHHEPRHVPGVVLDAVREHLEPVQLGGAGGRDGGGVAEPRGGDVLGGGRGVVEGLAGDVEAHGVEGELALGERLRVGDDAGEEVPADAREREEAVVDGELDLADDVEAVAEEEVVVPVDAAAEGVLDGEDGAVGDPELDGLEGHLELVAGDGVAGGVGLGGGGLAVCPRDTLVSDAQLAAVHGRGGEVGDGERAREVGDGEQIQVERRRGVVGEGGLDAVAVHPRGAIGFGVGGSGGGEDGGAGGLPVGAGEGGGARRADGRGSGDLGGARRGQSFHHPADGDGEGWVAGK</sequence>
<dbReference type="PaxDb" id="39947-A0A0P0XRB5"/>
<dbReference type="Gramene" id="Os09t0566075-00">
    <property type="protein sequence ID" value="Os09t0566075-00"/>
    <property type="gene ID" value="Os09g0566075"/>
</dbReference>
<accession>A0A0P0XRB5</accession>
<evidence type="ECO:0000313" key="2">
    <source>
        <dbReference type="EMBL" id="BAT09459.1"/>
    </source>
</evidence>
<organism evidence="2 3">
    <name type="scientific">Oryza sativa subsp. japonica</name>
    <name type="common">Rice</name>
    <dbReference type="NCBI Taxonomy" id="39947"/>
    <lineage>
        <taxon>Eukaryota</taxon>
        <taxon>Viridiplantae</taxon>
        <taxon>Streptophyta</taxon>
        <taxon>Embryophyta</taxon>
        <taxon>Tracheophyta</taxon>
        <taxon>Spermatophyta</taxon>
        <taxon>Magnoliopsida</taxon>
        <taxon>Liliopsida</taxon>
        <taxon>Poales</taxon>
        <taxon>Poaceae</taxon>
        <taxon>BOP clade</taxon>
        <taxon>Oryzoideae</taxon>
        <taxon>Oryzeae</taxon>
        <taxon>Oryzinae</taxon>
        <taxon>Oryza</taxon>
        <taxon>Oryza sativa</taxon>
    </lineage>
</organism>
<keyword evidence="3" id="KW-1185">Reference proteome</keyword>
<feature type="region of interest" description="Disordered" evidence="1">
    <location>
        <begin position="353"/>
        <end position="405"/>
    </location>
</feature>
<dbReference type="InParanoid" id="A0A0P0XRB5"/>
<dbReference type="eggNOG" id="ENOG502T1DF">
    <property type="taxonomic scope" value="Eukaryota"/>
</dbReference>
<name>A0A0P0XRB5_ORYSJ</name>
<evidence type="ECO:0000256" key="1">
    <source>
        <dbReference type="SAM" id="MobiDB-lite"/>
    </source>
</evidence>
<proteinExistence type="predicted"/>
<dbReference type="AlphaFoldDB" id="A0A0P0XRB5"/>
<feature type="region of interest" description="Disordered" evidence="1">
    <location>
        <begin position="139"/>
        <end position="159"/>
    </location>
</feature>
<reference evidence="2 3" key="3">
    <citation type="journal article" date="2013" name="Rice">
        <title>Improvement of the Oryza sativa Nipponbare reference genome using next generation sequence and optical map data.</title>
        <authorList>
            <person name="Kawahara Y."/>
            <person name="de la Bastide M."/>
            <person name="Hamilton J.P."/>
            <person name="Kanamori H."/>
            <person name="McCombie W.R."/>
            <person name="Ouyang S."/>
            <person name="Schwartz D.C."/>
            <person name="Tanaka T."/>
            <person name="Wu J."/>
            <person name="Zhou S."/>
            <person name="Childs K.L."/>
            <person name="Davidson R.M."/>
            <person name="Lin H."/>
            <person name="Quesada-Ocampo L."/>
            <person name="Vaillancourt B."/>
            <person name="Sakai H."/>
            <person name="Lee S.S."/>
            <person name="Kim J."/>
            <person name="Numa H."/>
            <person name="Itoh T."/>
            <person name="Buell C.R."/>
            <person name="Matsumoto T."/>
        </authorList>
    </citation>
    <scope>NUCLEOTIDE SEQUENCE [LARGE SCALE GENOMIC DNA]</scope>
    <source>
        <strain evidence="3">cv. Nipponbare</strain>
    </source>
</reference>
<protein>
    <submittedName>
        <fullName evidence="2">Os09g0566075 protein</fullName>
    </submittedName>
</protein>
<feature type="non-terminal residue" evidence="2">
    <location>
        <position position="405"/>
    </location>
</feature>
<dbReference type="Proteomes" id="UP000059680">
    <property type="component" value="Chromosome 9"/>
</dbReference>
<evidence type="ECO:0000313" key="3">
    <source>
        <dbReference type="Proteomes" id="UP000059680"/>
    </source>
</evidence>
<feature type="compositionally biased region" description="Gly residues" evidence="1">
    <location>
        <begin position="140"/>
        <end position="150"/>
    </location>
</feature>